<dbReference type="EMBL" id="CM056819">
    <property type="protein sequence ID" value="KAJ8625687.1"/>
    <property type="molecule type" value="Genomic_DNA"/>
</dbReference>
<comment type="caution">
    <text evidence="1">The sequence shown here is derived from an EMBL/GenBank/DDBJ whole genome shotgun (WGS) entry which is preliminary data.</text>
</comment>
<gene>
    <name evidence="1" type="ORF">MRB53_034217</name>
</gene>
<accession>A0ACC2KX67</accession>
<proteinExistence type="predicted"/>
<name>A0ACC2KX67_PERAE</name>
<dbReference type="Proteomes" id="UP001234297">
    <property type="component" value="Chromosome 11"/>
</dbReference>
<evidence type="ECO:0000313" key="2">
    <source>
        <dbReference type="Proteomes" id="UP001234297"/>
    </source>
</evidence>
<protein>
    <submittedName>
        <fullName evidence="1">Uncharacterized protein</fullName>
    </submittedName>
</protein>
<evidence type="ECO:0000313" key="1">
    <source>
        <dbReference type="EMBL" id="KAJ8625687.1"/>
    </source>
</evidence>
<sequence length="390" mass="42504">MANTSTKKSSTSTTTSQTKPPSSSPSSSYVATLSAWLIVLVVGPVGVAVLLYGAHGFDRGPWSSRAVPMSNRHLLAASERLGDGLLPEPEDLAYDADEGVIYTGCGDGWIKRVAVAGEETSVTVENWTYVGGRPLGVALGADKELIVADPPKRLLRATRGAVDILLTDEAGPVKFGLTDGVDVARNGTIYFTDASYKFKAEDGMFDFLKCQPHGRLMSFDPQTNLTQVLLHDLYFANGVALSPHHDFLVFCETPLRRCRKYHIQGGKKGSVEDFIDNLPGYPDNIRYDGEGHFWVALFAGRTLSWTIQMRYPIVRKAIMILERFVKVPHVQLDAGVLSVSLEGQAIALYSDPALSFVTGGIKIGRHLYYVSLVESFIGRLDLAQHPARAA</sequence>
<reference evidence="1 2" key="1">
    <citation type="journal article" date="2022" name="Hortic Res">
        <title>A haplotype resolved chromosomal level avocado genome allows analysis of novel avocado genes.</title>
        <authorList>
            <person name="Nath O."/>
            <person name="Fletcher S.J."/>
            <person name="Hayward A."/>
            <person name="Shaw L.M."/>
            <person name="Masouleh A.K."/>
            <person name="Furtado A."/>
            <person name="Henry R.J."/>
            <person name="Mitter N."/>
        </authorList>
    </citation>
    <scope>NUCLEOTIDE SEQUENCE [LARGE SCALE GENOMIC DNA]</scope>
    <source>
        <strain evidence="2">cv. Hass</strain>
    </source>
</reference>
<organism evidence="1 2">
    <name type="scientific">Persea americana</name>
    <name type="common">Avocado</name>
    <dbReference type="NCBI Taxonomy" id="3435"/>
    <lineage>
        <taxon>Eukaryota</taxon>
        <taxon>Viridiplantae</taxon>
        <taxon>Streptophyta</taxon>
        <taxon>Embryophyta</taxon>
        <taxon>Tracheophyta</taxon>
        <taxon>Spermatophyta</taxon>
        <taxon>Magnoliopsida</taxon>
        <taxon>Magnoliidae</taxon>
        <taxon>Laurales</taxon>
        <taxon>Lauraceae</taxon>
        <taxon>Persea</taxon>
    </lineage>
</organism>
<keyword evidence="2" id="KW-1185">Reference proteome</keyword>